<keyword evidence="2" id="KW-0472">Membrane</keyword>
<accession>A0A9D1SQ59</accession>
<evidence type="ECO:0000256" key="2">
    <source>
        <dbReference type="SAM" id="Phobius"/>
    </source>
</evidence>
<keyword evidence="2" id="KW-1133">Transmembrane helix</keyword>
<keyword evidence="2" id="KW-0812">Transmembrane</keyword>
<proteinExistence type="inferred from homology"/>
<protein>
    <submittedName>
        <fullName evidence="3">MFS transporter</fullName>
    </submittedName>
</protein>
<comment type="caution">
    <text evidence="3">The sequence shown here is derived from an EMBL/GenBank/DDBJ whole genome shotgun (WGS) entry which is preliminary data.</text>
</comment>
<evidence type="ECO:0000256" key="1">
    <source>
        <dbReference type="ARBA" id="ARBA00009617"/>
    </source>
</evidence>
<comment type="similarity">
    <text evidence="1">Belongs to the sodium:galactoside symporter (TC 2.A.2) family.</text>
</comment>
<reference evidence="3" key="2">
    <citation type="journal article" date="2021" name="PeerJ">
        <title>Extensive microbial diversity within the chicken gut microbiome revealed by metagenomics and culture.</title>
        <authorList>
            <person name="Gilroy R."/>
            <person name="Ravi A."/>
            <person name="Getino M."/>
            <person name="Pursley I."/>
            <person name="Horton D.L."/>
            <person name="Alikhan N.F."/>
            <person name="Baker D."/>
            <person name="Gharbi K."/>
            <person name="Hall N."/>
            <person name="Watson M."/>
            <person name="Adriaenssens E.M."/>
            <person name="Foster-Nyarko E."/>
            <person name="Jarju S."/>
            <person name="Secka A."/>
            <person name="Antonio M."/>
            <person name="Oren A."/>
            <person name="Chaudhuri R.R."/>
            <person name="La Ragione R."/>
            <person name="Hildebrand F."/>
            <person name="Pallen M.J."/>
        </authorList>
    </citation>
    <scope>NUCLEOTIDE SEQUENCE</scope>
    <source>
        <strain evidence="3">ChiHjej12B11-7776</strain>
    </source>
</reference>
<gene>
    <name evidence="3" type="ORF">IAC72_04755</name>
</gene>
<dbReference type="GO" id="GO:0005886">
    <property type="term" value="C:plasma membrane"/>
    <property type="evidence" value="ECO:0007669"/>
    <property type="project" value="TreeGrafter"/>
</dbReference>
<dbReference type="Pfam" id="PF13347">
    <property type="entry name" value="MFS_2"/>
    <property type="match status" value="1"/>
</dbReference>
<dbReference type="AlphaFoldDB" id="A0A9D1SQ59"/>
<dbReference type="SUPFAM" id="SSF103473">
    <property type="entry name" value="MFS general substrate transporter"/>
    <property type="match status" value="1"/>
</dbReference>
<feature type="transmembrane region" description="Helical" evidence="2">
    <location>
        <begin position="158"/>
        <end position="178"/>
    </location>
</feature>
<feature type="transmembrane region" description="Helical" evidence="2">
    <location>
        <begin position="482"/>
        <end position="504"/>
    </location>
</feature>
<reference evidence="3" key="1">
    <citation type="submission" date="2020-10" db="EMBL/GenBank/DDBJ databases">
        <authorList>
            <person name="Gilroy R."/>
        </authorList>
    </citation>
    <scope>NUCLEOTIDE SEQUENCE</scope>
    <source>
        <strain evidence="3">ChiHjej12B11-7776</strain>
    </source>
</reference>
<feature type="transmembrane region" description="Helical" evidence="2">
    <location>
        <begin position="317"/>
        <end position="338"/>
    </location>
</feature>
<dbReference type="PANTHER" id="PTHR11328">
    <property type="entry name" value="MAJOR FACILITATOR SUPERFAMILY DOMAIN-CONTAINING PROTEIN"/>
    <property type="match status" value="1"/>
</dbReference>
<feature type="transmembrane region" description="Helical" evidence="2">
    <location>
        <begin position="283"/>
        <end position="305"/>
    </location>
</feature>
<dbReference type="InterPro" id="IPR039672">
    <property type="entry name" value="MFS_2"/>
</dbReference>
<organism evidence="3 4">
    <name type="scientific">Candidatus Fimimonas merdipullorum</name>
    <dbReference type="NCBI Taxonomy" id="2840822"/>
    <lineage>
        <taxon>Bacteria</taxon>
        <taxon>Pseudomonadati</taxon>
        <taxon>Myxococcota</taxon>
        <taxon>Myxococcia</taxon>
        <taxon>Myxococcales</taxon>
        <taxon>Cystobacterineae</taxon>
        <taxon>Myxococcaceae</taxon>
        <taxon>Myxococcaceae incertae sedis</taxon>
        <taxon>Candidatus Fimimonas</taxon>
    </lineage>
</organism>
<feature type="transmembrane region" description="Helical" evidence="2">
    <location>
        <begin position="190"/>
        <end position="212"/>
    </location>
</feature>
<dbReference type="PANTHER" id="PTHR11328:SF24">
    <property type="entry name" value="MAJOR FACILITATOR SUPERFAMILY (MFS) PROFILE DOMAIN-CONTAINING PROTEIN"/>
    <property type="match status" value="1"/>
</dbReference>
<feature type="transmembrane region" description="Helical" evidence="2">
    <location>
        <begin position="358"/>
        <end position="377"/>
    </location>
</feature>
<dbReference type="EMBL" id="DVOC01000082">
    <property type="protein sequence ID" value="HIU91300.1"/>
    <property type="molecule type" value="Genomic_DNA"/>
</dbReference>
<dbReference type="InterPro" id="IPR036259">
    <property type="entry name" value="MFS_trans_sf"/>
</dbReference>
<evidence type="ECO:0000313" key="3">
    <source>
        <dbReference type="EMBL" id="HIU91300.1"/>
    </source>
</evidence>
<feature type="transmembrane region" description="Helical" evidence="2">
    <location>
        <begin position="114"/>
        <end position="137"/>
    </location>
</feature>
<feature type="transmembrane region" description="Helical" evidence="2">
    <location>
        <begin position="32"/>
        <end position="52"/>
    </location>
</feature>
<dbReference type="GO" id="GO:0015293">
    <property type="term" value="F:symporter activity"/>
    <property type="evidence" value="ECO:0007669"/>
    <property type="project" value="InterPro"/>
</dbReference>
<dbReference type="GO" id="GO:0008643">
    <property type="term" value="P:carbohydrate transport"/>
    <property type="evidence" value="ECO:0007669"/>
    <property type="project" value="InterPro"/>
</dbReference>
<dbReference type="Proteomes" id="UP000886852">
    <property type="component" value="Unassembled WGS sequence"/>
</dbReference>
<sequence>MKNKATAAGKVSLGNKLAFACADVFGGGSFNIINFLFTPFLTLVVGIPMIYLTPILLFTKIWDGLIDPFIGQVTDGKQPGRFGKRRYFMLICAPLVLVGLVLLFFPWNLITNSVALKCVFVVIVYVLYATAQSFVLIPYYSHASEMTDDFNERNNTNAVRLAFSIASSTVCVAVPGMIASPTKGDNGVSYLIMAAIFGGIFMVAILVTALFSREQIVTPAVKVKISLKEYLRPLKLKTYRQYLGMQMCTSMGMAVMSSFFFTFCDFYLRKLSYYQVTVNQDLSRFPIATVAAAMMFVAQIIALPFYLKLIRARSKRFAYLTGAFIWIAVAILMLFLPAETDYAVNGSTVVSTQGTPDWLLIVFGLALGFGIGGTVFVPHSTFGDVCDVGELYFGKRTEGAFSGLTNFLNTTAQAVGLAIPPLVIGLAGYTETQYVTVEEFAAMAPDIDLAANPTGIFETFRYTLGNGSVQLLPLEQSEPAQLAIKLCFAALPIVIMAVGILIAFRYKLTKDLQRKIVEANARHDKDSDDFAALRTDLLGKL</sequence>
<feature type="transmembrane region" description="Helical" evidence="2">
    <location>
        <begin position="87"/>
        <end position="108"/>
    </location>
</feature>
<feature type="transmembrane region" description="Helical" evidence="2">
    <location>
        <begin position="242"/>
        <end position="263"/>
    </location>
</feature>
<evidence type="ECO:0000313" key="4">
    <source>
        <dbReference type="Proteomes" id="UP000886852"/>
    </source>
</evidence>
<name>A0A9D1SQ59_9BACT</name>